<keyword evidence="3" id="KW-1185">Reference proteome</keyword>
<dbReference type="OrthoDB" id="9793882at2"/>
<reference evidence="2 3" key="1">
    <citation type="submission" date="2019-02" db="EMBL/GenBank/DDBJ databases">
        <title>Deep-cultivation of Planctomycetes and their phenomic and genomic characterization uncovers novel biology.</title>
        <authorList>
            <person name="Wiegand S."/>
            <person name="Jogler M."/>
            <person name="Boedeker C."/>
            <person name="Pinto D."/>
            <person name="Vollmers J."/>
            <person name="Rivas-Marin E."/>
            <person name="Kohn T."/>
            <person name="Peeters S.H."/>
            <person name="Heuer A."/>
            <person name="Rast P."/>
            <person name="Oberbeckmann S."/>
            <person name="Bunk B."/>
            <person name="Jeske O."/>
            <person name="Meyerdierks A."/>
            <person name="Storesund J.E."/>
            <person name="Kallscheuer N."/>
            <person name="Luecker S."/>
            <person name="Lage O.M."/>
            <person name="Pohl T."/>
            <person name="Merkel B.J."/>
            <person name="Hornburger P."/>
            <person name="Mueller R.-W."/>
            <person name="Bruemmer F."/>
            <person name="Labrenz M."/>
            <person name="Spormann A.M."/>
            <person name="Op den Camp H."/>
            <person name="Overmann J."/>
            <person name="Amann R."/>
            <person name="Jetten M.S.M."/>
            <person name="Mascher T."/>
            <person name="Medema M.H."/>
            <person name="Devos D.P."/>
            <person name="Kaster A.-K."/>
            <person name="Ovreas L."/>
            <person name="Rohde M."/>
            <person name="Galperin M.Y."/>
            <person name="Jogler C."/>
        </authorList>
    </citation>
    <scope>NUCLEOTIDE SEQUENCE [LARGE SCALE GENOMIC DNA]</scope>
    <source>
        <strain evidence="2 3">Pan161</strain>
    </source>
</reference>
<dbReference type="InterPro" id="IPR014747">
    <property type="entry name" value="Bac_photo_RC_H_C"/>
</dbReference>
<evidence type="ECO:0000313" key="2">
    <source>
        <dbReference type="EMBL" id="QDT90221.1"/>
    </source>
</evidence>
<sequence length="128" mass="15105">MNRPTATAELEERVASRNGDPHLRSVEEITGYKIQCMEESLGHVEDMIVDTESWSLRYLVIDTRNWLPGKKVIIAFDWITHFTWDDRKAHVDLTKSQVENAPEYDPRLPVNRAYEAQLYDFYGRPTYW</sequence>
<gene>
    <name evidence="2" type="ORF">Pan161_18710</name>
</gene>
<accession>A0A517VB36</accession>
<dbReference type="Gene3D" id="3.90.50.10">
    <property type="entry name" value="Photosynthetic Reaction Center, subunit H, domain 2"/>
    <property type="match status" value="1"/>
</dbReference>
<dbReference type="EMBL" id="CP036343">
    <property type="protein sequence ID" value="QDT90221.1"/>
    <property type="molecule type" value="Genomic_DNA"/>
</dbReference>
<name>A0A517VB36_9PLAN</name>
<dbReference type="InterPro" id="IPR011033">
    <property type="entry name" value="PRC_barrel-like_sf"/>
</dbReference>
<dbReference type="Pfam" id="PF05239">
    <property type="entry name" value="PRC"/>
    <property type="match status" value="1"/>
</dbReference>
<organism evidence="2 3">
    <name type="scientific">Gimesia algae</name>
    <dbReference type="NCBI Taxonomy" id="2527971"/>
    <lineage>
        <taxon>Bacteria</taxon>
        <taxon>Pseudomonadati</taxon>
        <taxon>Planctomycetota</taxon>
        <taxon>Planctomycetia</taxon>
        <taxon>Planctomycetales</taxon>
        <taxon>Planctomycetaceae</taxon>
        <taxon>Gimesia</taxon>
    </lineage>
</organism>
<dbReference type="KEGG" id="gax:Pan161_18710"/>
<dbReference type="AlphaFoldDB" id="A0A517VB36"/>
<evidence type="ECO:0000313" key="3">
    <source>
        <dbReference type="Proteomes" id="UP000316855"/>
    </source>
</evidence>
<dbReference type="InterPro" id="IPR027275">
    <property type="entry name" value="PRC-brl_dom"/>
</dbReference>
<protein>
    <recommendedName>
        <fullName evidence="1">PRC-barrel domain-containing protein</fullName>
    </recommendedName>
</protein>
<evidence type="ECO:0000259" key="1">
    <source>
        <dbReference type="Pfam" id="PF05239"/>
    </source>
</evidence>
<dbReference type="GO" id="GO:0019684">
    <property type="term" value="P:photosynthesis, light reaction"/>
    <property type="evidence" value="ECO:0007669"/>
    <property type="project" value="InterPro"/>
</dbReference>
<dbReference type="GO" id="GO:0030077">
    <property type="term" value="C:plasma membrane light-harvesting complex"/>
    <property type="evidence" value="ECO:0007669"/>
    <property type="project" value="InterPro"/>
</dbReference>
<dbReference type="Proteomes" id="UP000316855">
    <property type="component" value="Chromosome"/>
</dbReference>
<proteinExistence type="predicted"/>
<feature type="domain" description="PRC-barrel" evidence="1">
    <location>
        <begin position="31"/>
        <end position="97"/>
    </location>
</feature>
<dbReference type="SUPFAM" id="SSF50346">
    <property type="entry name" value="PRC-barrel domain"/>
    <property type="match status" value="1"/>
</dbReference>
<dbReference type="RefSeq" id="WP_145226007.1">
    <property type="nucleotide sequence ID" value="NZ_CP036343.1"/>
</dbReference>